<evidence type="ECO:0000313" key="3">
    <source>
        <dbReference type="Proteomes" id="UP001153076"/>
    </source>
</evidence>
<dbReference type="Proteomes" id="UP001153076">
    <property type="component" value="Unassembled WGS sequence"/>
</dbReference>
<proteinExistence type="predicted"/>
<organism evidence="2 3">
    <name type="scientific">Carnegiea gigantea</name>
    <dbReference type="NCBI Taxonomy" id="171969"/>
    <lineage>
        <taxon>Eukaryota</taxon>
        <taxon>Viridiplantae</taxon>
        <taxon>Streptophyta</taxon>
        <taxon>Embryophyta</taxon>
        <taxon>Tracheophyta</taxon>
        <taxon>Spermatophyta</taxon>
        <taxon>Magnoliopsida</taxon>
        <taxon>eudicotyledons</taxon>
        <taxon>Gunneridae</taxon>
        <taxon>Pentapetalae</taxon>
        <taxon>Caryophyllales</taxon>
        <taxon>Cactineae</taxon>
        <taxon>Cactaceae</taxon>
        <taxon>Cactoideae</taxon>
        <taxon>Echinocereeae</taxon>
        <taxon>Carnegiea</taxon>
    </lineage>
</organism>
<evidence type="ECO:0000313" key="2">
    <source>
        <dbReference type="EMBL" id="KAJ8447439.1"/>
    </source>
</evidence>
<feature type="region of interest" description="Disordered" evidence="1">
    <location>
        <begin position="1"/>
        <end position="22"/>
    </location>
</feature>
<dbReference type="EMBL" id="JAKOGI010000038">
    <property type="protein sequence ID" value="KAJ8447439.1"/>
    <property type="molecule type" value="Genomic_DNA"/>
</dbReference>
<feature type="region of interest" description="Disordered" evidence="1">
    <location>
        <begin position="38"/>
        <end position="80"/>
    </location>
</feature>
<sequence>MEAANSARPLPHFNYIPTHGGNPSHQLERVDARCWDPLAAPRRGPRPNQQLLPRLKQPTPGGPPTMRNKNRPLGLGERSRKCAASAHRGAGTLFDGAHNGVWGKEAPQFACLHNDPLVVEMKIASAIVRRILVDAGSSVDIITWNCLKKLAAPWTRHRPLGAPYPGLRWSGMRFGDKTKSKNLEVDFLVVDVLTAYNVILRRLTLHRGHDPHRRPADARPRSGGKLRNSYPPGNHCPGSPGPCVGTRGCRYGLAGLLLSLGCINPGLRQRLLQLTLQPLLLGLTGIQISPQLLATPLPPPSPPSEDLSHGYLLLGYLRGIRCSGSYQVPGLYQVLDKRELGAGIHLDEVGRWPLGEWRGTAGNSGGGCNSVRRSGVLLNGGGTVSGRPAP</sequence>
<dbReference type="PANTHER" id="PTHR33240:SF17">
    <property type="entry name" value="EUKARYOTIC PEPTIDE CHAIN RELEASE FACTOR GTP-BINDING SUBUNIT-LIKE"/>
    <property type="match status" value="1"/>
</dbReference>
<dbReference type="AlphaFoldDB" id="A0A9Q1KPR1"/>
<comment type="caution">
    <text evidence="2">The sequence shown here is derived from an EMBL/GenBank/DDBJ whole genome shotgun (WGS) entry which is preliminary data.</text>
</comment>
<keyword evidence="3" id="KW-1185">Reference proteome</keyword>
<protein>
    <submittedName>
        <fullName evidence="2">Uncharacterized protein</fullName>
    </submittedName>
</protein>
<name>A0A9Q1KPR1_9CARY</name>
<dbReference type="CDD" id="cd00303">
    <property type="entry name" value="retropepsin_like"/>
    <property type="match status" value="1"/>
</dbReference>
<feature type="region of interest" description="Disordered" evidence="1">
    <location>
        <begin position="209"/>
        <end position="235"/>
    </location>
</feature>
<gene>
    <name evidence="2" type="ORF">Cgig2_019433</name>
</gene>
<reference evidence="2" key="1">
    <citation type="submission" date="2022-04" db="EMBL/GenBank/DDBJ databases">
        <title>Carnegiea gigantea Genome sequencing and assembly v2.</title>
        <authorList>
            <person name="Copetti D."/>
            <person name="Sanderson M.J."/>
            <person name="Burquez A."/>
            <person name="Wojciechowski M.F."/>
        </authorList>
    </citation>
    <scope>NUCLEOTIDE SEQUENCE</scope>
    <source>
        <strain evidence="2">SGP5-SGP5p</strain>
        <tissue evidence="2">Aerial part</tissue>
    </source>
</reference>
<accession>A0A9Q1KPR1</accession>
<evidence type="ECO:0000256" key="1">
    <source>
        <dbReference type="SAM" id="MobiDB-lite"/>
    </source>
</evidence>
<dbReference type="PANTHER" id="PTHR33240">
    <property type="entry name" value="OS08G0508500 PROTEIN"/>
    <property type="match status" value="1"/>
</dbReference>